<proteinExistence type="predicted"/>
<evidence type="ECO:0000313" key="2">
    <source>
        <dbReference type="EMBL" id="MPC69598.1"/>
    </source>
</evidence>
<keyword evidence="3" id="KW-1185">Reference proteome</keyword>
<evidence type="ECO:0000256" key="1">
    <source>
        <dbReference type="SAM" id="MobiDB-lite"/>
    </source>
</evidence>
<comment type="caution">
    <text evidence="2">The sequence shown here is derived from an EMBL/GenBank/DDBJ whole genome shotgun (WGS) entry which is preliminary data.</text>
</comment>
<sequence length="167" mass="19316">MATPNLASESPSGEETRNVPRSDCSPDGDPKYLDTSLDIFFINFCIILSLRSNFQFVRNHLSLNKPHLLFRTETQLYEDPQNRRCLWRFASASWGDLRRYYADFPWNDFCFRVRDPSLCTQRITEVTVSGMEAYIPHSFSQPKPSKPWFNTASSHATHDREVATKGT</sequence>
<feature type="region of interest" description="Disordered" evidence="1">
    <location>
        <begin position="1"/>
        <end position="26"/>
    </location>
</feature>
<protein>
    <submittedName>
        <fullName evidence="2">Uncharacterized protein</fullName>
    </submittedName>
</protein>
<dbReference type="Proteomes" id="UP000324222">
    <property type="component" value="Unassembled WGS sequence"/>
</dbReference>
<reference evidence="2 3" key="1">
    <citation type="submission" date="2019-05" db="EMBL/GenBank/DDBJ databases">
        <title>Another draft genome of Portunus trituberculatus and its Hox gene families provides insights of decapod evolution.</title>
        <authorList>
            <person name="Jeong J.-H."/>
            <person name="Song I."/>
            <person name="Kim S."/>
            <person name="Choi T."/>
            <person name="Kim D."/>
            <person name="Ryu S."/>
            <person name="Kim W."/>
        </authorList>
    </citation>
    <scope>NUCLEOTIDE SEQUENCE [LARGE SCALE GENOMIC DNA]</scope>
    <source>
        <tissue evidence="2">Muscle</tissue>
    </source>
</reference>
<gene>
    <name evidence="2" type="ORF">E2C01_063828</name>
</gene>
<dbReference type="AlphaFoldDB" id="A0A5B7HLL5"/>
<name>A0A5B7HLL5_PORTR</name>
<evidence type="ECO:0000313" key="3">
    <source>
        <dbReference type="Proteomes" id="UP000324222"/>
    </source>
</evidence>
<dbReference type="EMBL" id="VSRR010029700">
    <property type="protein sequence ID" value="MPC69598.1"/>
    <property type="molecule type" value="Genomic_DNA"/>
</dbReference>
<accession>A0A5B7HLL5</accession>
<organism evidence="2 3">
    <name type="scientific">Portunus trituberculatus</name>
    <name type="common">Swimming crab</name>
    <name type="synonym">Neptunus trituberculatus</name>
    <dbReference type="NCBI Taxonomy" id="210409"/>
    <lineage>
        <taxon>Eukaryota</taxon>
        <taxon>Metazoa</taxon>
        <taxon>Ecdysozoa</taxon>
        <taxon>Arthropoda</taxon>
        <taxon>Crustacea</taxon>
        <taxon>Multicrustacea</taxon>
        <taxon>Malacostraca</taxon>
        <taxon>Eumalacostraca</taxon>
        <taxon>Eucarida</taxon>
        <taxon>Decapoda</taxon>
        <taxon>Pleocyemata</taxon>
        <taxon>Brachyura</taxon>
        <taxon>Eubrachyura</taxon>
        <taxon>Portunoidea</taxon>
        <taxon>Portunidae</taxon>
        <taxon>Portuninae</taxon>
        <taxon>Portunus</taxon>
    </lineage>
</organism>
<feature type="compositionally biased region" description="Polar residues" evidence="1">
    <location>
        <begin position="1"/>
        <end position="13"/>
    </location>
</feature>